<reference evidence="2 3" key="1">
    <citation type="submission" date="2016-07" db="EMBL/GenBank/DDBJ databases">
        <title>Multiple horizontal gene transfer events from other fungi enriched the ability of initially mycotrophic Trichoderma (Ascomycota) to feed on dead plant biomass.</title>
        <authorList>
            <consortium name="DOE Joint Genome Institute"/>
            <person name="Aerts A."/>
            <person name="Atanasova L."/>
            <person name="Chenthamara K."/>
            <person name="Zhang J."/>
            <person name="Grujic M."/>
            <person name="Henrissat B."/>
            <person name="Kuo A."/>
            <person name="Salamov A."/>
            <person name="Lipzen A."/>
            <person name="Labutti K."/>
            <person name="Barry K."/>
            <person name="Miao Y."/>
            <person name="Rahimi M.J."/>
            <person name="Shen Q."/>
            <person name="Grigoriev I.V."/>
            <person name="Kubicek C.P."/>
            <person name="Druzhinina I.S."/>
        </authorList>
    </citation>
    <scope>NUCLEOTIDE SEQUENCE [LARGE SCALE GENOMIC DNA]</scope>
    <source>
        <strain evidence="2 3">CBS 226.95</strain>
    </source>
</reference>
<sequence>MTEINKAGYSGKSSGLELVFQSTTPKHPRVAKRRLLTPARRAQNRASQARYRLKQRQLSEEESARTESKIDDESSDVAALLDNQPNAAATLIPPQELEQPKVTTIFTHLLSPSFRLLEAQNDVLQHVENTPPQAEPFVLPSTRRPNDTTGTSQWDYNDMIVYFSVSEIQDYSSSIPSTSHILTASTRLDQTGVDGNHEGRERQTIIPPTPFLLINHIRLRDMTFLAATLAIAASIGVTSEDYLNDRPSPFYTFSNATSVQTAAHYFEQTVKPHLRPSLTQLSQLHASYLDLIIIPHFRERAVTFATNDPCLRDQQELFDDMISGGLTCWGNADNGVGTRRNGVPWDMRS</sequence>
<evidence type="ECO:0000256" key="1">
    <source>
        <dbReference type="SAM" id="MobiDB-lite"/>
    </source>
</evidence>
<keyword evidence="3" id="KW-1185">Reference proteome</keyword>
<feature type="compositionally biased region" description="Basic and acidic residues" evidence="1">
    <location>
        <begin position="57"/>
        <end position="72"/>
    </location>
</feature>
<dbReference type="AlphaFoldDB" id="A0A2T4A7M3"/>
<dbReference type="Proteomes" id="UP000241690">
    <property type="component" value="Unassembled WGS sequence"/>
</dbReference>
<feature type="region of interest" description="Disordered" evidence="1">
    <location>
        <begin position="132"/>
        <end position="151"/>
    </location>
</feature>
<feature type="compositionally biased region" description="Basic residues" evidence="1">
    <location>
        <begin position="26"/>
        <end position="35"/>
    </location>
</feature>
<dbReference type="EMBL" id="KZ679682">
    <property type="protein sequence ID" value="PTB53074.1"/>
    <property type="molecule type" value="Genomic_DNA"/>
</dbReference>
<dbReference type="GeneID" id="36629414"/>
<name>A0A2T4A7M3_TRIHA</name>
<gene>
    <name evidence="2" type="ORF">M431DRAFT_531959</name>
</gene>
<evidence type="ECO:0000313" key="3">
    <source>
        <dbReference type="Proteomes" id="UP000241690"/>
    </source>
</evidence>
<dbReference type="PANTHER" id="PTHR38116:SF8">
    <property type="entry name" value="BZIP DOMAIN-CONTAINING PROTEIN"/>
    <property type="match status" value="1"/>
</dbReference>
<organism evidence="2 3">
    <name type="scientific">Trichoderma harzianum CBS 226.95</name>
    <dbReference type="NCBI Taxonomy" id="983964"/>
    <lineage>
        <taxon>Eukaryota</taxon>
        <taxon>Fungi</taxon>
        <taxon>Dikarya</taxon>
        <taxon>Ascomycota</taxon>
        <taxon>Pezizomycotina</taxon>
        <taxon>Sordariomycetes</taxon>
        <taxon>Hypocreomycetidae</taxon>
        <taxon>Hypocreales</taxon>
        <taxon>Hypocreaceae</taxon>
        <taxon>Trichoderma</taxon>
    </lineage>
</organism>
<evidence type="ECO:0008006" key="4">
    <source>
        <dbReference type="Google" id="ProtNLM"/>
    </source>
</evidence>
<dbReference type="CDD" id="cd14686">
    <property type="entry name" value="bZIP"/>
    <property type="match status" value="1"/>
</dbReference>
<evidence type="ECO:0000313" key="2">
    <source>
        <dbReference type="EMBL" id="PTB53074.1"/>
    </source>
</evidence>
<dbReference type="InterPro" id="IPR021833">
    <property type="entry name" value="DUF3425"/>
</dbReference>
<dbReference type="PANTHER" id="PTHR38116">
    <property type="entry name" value="CHROMOSOME 7, WHOLE GENOME SHOTGUN SEQUENCE"/>
    <property type="match status" value="1"/>
</dbReference>
<dbReference type="Pfam" id="PF11905">
    <property type="entry name" value="DUF3425"/>
    <property type="match status" value="1"/>
</dbReference>
<feature type="compositionally biased region" description="Low complexity" evidence="1">
    <location>
        <begin position="39"/>
        <end position="50"/>
    </location>
</feature>
<proteinExistence type="predicted"/>
<dbReference type="STRING" id="983964.A0A2T4A7M3"/>
<dbReference type="RefSeq" id="XP_024772751.1">
    <property type="nucleotide sequence ID" value="XM_024920845.1"/>
</dbReference>
<feature type="region of interest" description="Disordered" evidence="1">
    <location>
        <begin position="21"/>
        <end position="75"/>
    </location>
</feature>
<protein>
    <recommendedName>
        <fullName evidence="4">BZIP domain-containing protein</fullName>
    </recommendedName>
</protein>
<accession>A0A2T4A7M3</accession>